<feature type="transmembrane region" description="Helical" evidence="2">
    <location>
        <begin position="50"/>
        <end position="73"/>
    </location>
</feature>
<feature type="transmembrane region" description="Helical" evidence="2">
    <location>
        <begin position="727"/>
        <end position="746"/>
    </location>
</feature>
<dbReference type="InterPro" id="IPR011701">
    <property type="entry name" value="MFS"/>
</dbReference>
<feature type="transmembrane region" description="Helical" evidence="2">
    <location>
        <begin position="786"/>
        <end position="809"/>
    </location>
</feature>
<reference evidence="3" key="1">
    <citation type="journal article" date="2016" name="Insect Biochem. Mol. Biol.">
        <title>Multifaceted biological insights from a draft genome sequence of the tobacco hornworm moth, Manduca sexta.</title>
        <authorList>
            <person name="Kanost M.R."/>
            <person name="Arrese E.L."/>
            <person name="Cao X."/>
            <person name="Chen Y.R."/>
            <person name="Chellapilla S."/>
            <person name="Goldsmith M.R."/>
            <person name="Grosse-Wilde E."/>
            <person name="Heckel D.G."/>
            <person name="Herndon N."/>
            <person name="Jiang H."/>
            <person name="Papanicolaou A."/>
            <person name="Qu J."/>
            <person name="Soulages J.L."/>
            <person name="Vogel H."/>
            <person name="Walters J."/>
            <person name="Waterhouse R.M."/>
            <person name="Ahn S.J."/>
            <person name="Almeida F.C."/>
            <person name="An C."/>
            <person name="Aqrawi P."/>
            <person name="Bretschneider A."/>
            <person name="Bryant W.B."/>
            <person name="Bucks S."/>
            <person name="Chao H."/>
            <person name="Chevignon G."/>
            <person name="Christen J.M."/>
            <person name="Clarke D.F."/>
            <person name="Dittmer N.T."/>
            <person name="Ferguson L.C.F."/>
            <person name="Garavelou S."/>
            <person name="Gordon K.H.J."/>
            <person name="Gunaratna R.T."/>
            <person name="Han Y."/>
            <person name="Hauser F."/>
            <person name="He Y."/>
            <person name="Heidel-Fischer H."/>
            <person name="Hirsh A."/>
            <person name="Hu Y."/>
            <person name="Jiang H."/>
            <person name="Kalra D."/>
            <person name="Klinner C."/>
            <person name="Konig C."/>
            <person name="Kovar C."/>
            <person name="Kroll A.R."/>
            <person name="Kuwar S.S."/>
            <person name="Lee S.L."/>
            <person name="Lehman R."/>
            <person name="Li K."/>
            <person name="Li Z."/>
            <person name="Liang H."/>
            <person name="Lovelace S."/>
            <person name="Lu Z."/>
            <person name="Mansfield J.H."/>
            <person name="McCulloch K.J."/>
            <person name="Mathew T."/>
            <person name="Morton B."/>
            <person name="Muzny D.M."/>
            <person name="Neunemann D."/>
            <person name="Ongeri F."/>
            <person name="Pauchet Y."/>
            <person name="Pu L.L."/>
            <person name="Pyrousis I."/>
            <person name="Rao X.J."/>
            <person name="Redding A."/>
            <person name="Roesel C."/>
            <person name="Sanchez-Gracia A."/>
            <person name="Schaack S."/>
            <person name="Shukla A."/>
            <person name="Tetreau G."/>
            <person name="Wang Y."/>
            <person name="Xiong G.H."/>
            <person name="Traut W."/>
            <person name="Walsh T.K."/>
            <person name="Worley K.C."/>
            <person name="Wu D."/>
            <person name="Wu W."/>
            <person name="Wu Y.Q."/>
            <person name="Zhang X."/>
            <person name="Zou Z."/>
            <person name="Zucker H."/>
            <person name="Briscoe A.D."/>
            <person name="Burmester T."/>
            <person name="Clem R.J."/>
            <person name="Feyereisen R."/>
            <person name="Grimmelikhuijzen C.J.P."/>
            <person name="Hamodrakas S.J."/>
            <person name="Hansson B.S."/>
            <person name="Huguet E."/>
            <person name="Jermiin L.S."/>
            <person name="Lan Q."/>
            <person name="Lehman H.K."/>
            <person name="Lorenzen M."/>
            <person name="Merzendorfer H."/>
            <person name="Michalopoulos I."/>
            <person name="Morton D.B."/>
            <person name="Muthukrishnan S."/>
            <person name="Oakeshott J.G."/>
            <person name="Palmer W."/>
            <person name="Park Y."/>
            <person name="Passarelli A.L."/>
            <person name="Rozas J."/>
            <person name="Schwartz L.M."/>
            <person name="Smith W."/>
            <person name="Southgate A."/>
            <person name="Vilcinskas A."/>
            <person name="Vogt R."/>
            <person name="Wang P."/>
            <person name="Werren J."/>
            <person name="Yu X.Q."/>
            <person name="Zhou J.J."/>
            <person name="Brown S.J."/>
            <person name="Scherer S.E."/>
            <person name="Richards S."/>
            <person name="Blissard G.W."/>
        </authorList>
    </citation>
    <scope>NUCLEOTIDE SEQUENCE</scope>
</reference>
<dbReference type="InterPro" id="IPR050327">
    <property type="entry name" value="Proton-linked_MCT"/>
</dbReference>
<feature type="transmembrane region" description="Helical" evidence="2">
    <location>
        <begin position="545"/>
        <end position="564"/>
    </location>
</feature>
<accession>A0A921Z4J6</accession>
<feature type="region of interest" description="Disordered" evidence="1">
    <location>
        <begin position="1137"/>
        <end position="1161"/>
    </location>
</feature>
<evidence type="ECO:0000256" key="2">
    <source>
        <dbReference type="SAM" id="Phobius"/>
    </source>
</evidence>
<feature type="transmembrane region" description="Helical" evidence="2">
    <location>
        <begin position="605"/>
        <end position="627"/>
    </location>
</feature>
<dbReference type="GO" id="GO:0008028">
    <property type="term" value="F:monocarboxylic acid transmembrane transporter activity"/>
    <property type="evidence" value="ECO:0007669"/>
    <property type="project" value="TreeGrafter"/>
</dbReference>
<feature type="transmembrane region" description="Helical" evidence="2">
    <location>
        <begin position="25"/>
        <end position="44"/>
    </location>
</feature>
<feature type="region of interest" description="Disordered" evidence="1">
    <location>
        <begin position="357"/>
        <end position="397"/>
    </location>
</feature>
<feature type="transmembrane region" description="Helical" evidence="2">
    <location>
        <begin position="633"/>
        <end position="651"/>
    </location>
</feature>
<keyword evidence="2" id="KW-1133">Transmembrane helix</keyword>
<feature type="transmembrane region" description="Helical" evidence="2">
    <location>
        <begin position="114"/>
        <end position="132"/>
    </location>
</feature>
<proteinExistence type="predicted"/>
<feature type="compositionally biased region" description="Polar residues" evidence="1">
    <location>
        <begin position="234"/>
        <end position="257"/>
    </location>
</feature>
<name>A0A921Z4J6_MANSE</name>
<feature type="compositionally biased region" description="Basic and acidic residues" evidence="1">
    <location>
        <begin position="372"/>
        <end position="386"/>
    </location>
</feature>
<feature type="transmembrane region" description="Helical" evidence="2">
    <location>
        <begin position="815"/>
        <end position="834"/>
    </location>
</feature>
<reference evidence="3" key="2">
    <citation type="submission" date="2020-12" db="EMBL/GenBank/DDBJ databases">
        <authorList>
            <person name="Kanost M."/>
        </authorList>
    </citation>
    <scope>NUCLEOTIDE SEQUENCE</scope>
</reference>
<protein>
    <submittedName>
        <fullName evidence="3">Uncharacterized protein</fullName>
    </submittedName>
</protein>
<feature type="transmembrane region" description="Helical" evidence="2">
    <location>
        <begin position="663"/>
        <end position="681"/>
    </location>
</feature>
<sequence>MNSALTSCVGLANGPVFKTFSYRQVSLTGAIVVFISLMLTTFSYNFMTYLISFSILYGAGYGISSSANALALNTYWKNRRRLATGLSWTTTGLGPIMWPHIITGLFALFGETGAILIISGISLHAIACALLLQPVEWHSKTNPKDEDVEKLLKNGGKETLVNEKKVESGYFSQVSKLKNLSAFSSQYLYNEDDPINPGYEITDPGVPMMLRANDGYFSQSRQSKSRVSSRDGSNKNSRLNSKKPSMSNLLENRSRKSSTLYLNESKKNSSANLGALAQEREPLKPKRKTSVTLDTQIPESEIEDCPTLKAPQDLKAEEKVVVDSLDPKTAKVIADRAEKHFAGSKSLKSFKMDGQYGEKYHKDNHSNISLKNQEENEERKYLKDNHSNQSYRTKHRRKSNNFNYESEVLKQASLKLEQYLKDNENNQTDKVKLLIPQISEPDNEVFDEKKEDEDDEEEQLTFYQKLVLFFDLDLLKDFTFINLMLGITLANFNELNFSILTPFILGDYGKTKSEVALFMSLLAGVDICVRFCIPFVAGKIGWDNNSFFLFGVMSMAMGRVVLAYCQSSWVVILVAVMIGFGKGLRTVFMALVIPTHVPLHKLPGATGIQLITAGVVYLSLGPVVGWIKDNASTALTLHCLNIFTWLTALSWGLEKYITSKRQAASETDIFIIIPIIFNFGVVLQESYDETNVSPTEGNQVIVWRHTMEMLLSLFGGPLLQSFTYRKVAMAGCLLASFALLLTATASNFWQLLIYYGIILSIGEAASVPAFDLALNSFFKEKRTRAIGIVTFSAGLGPIVIPLLMSSLLYSYGWRYTVFTLSALSLHCFLASCLLRPIKWYTKVQPALDSGNSSPTQKNANEERQESLICLNTKLLKSNTDPILNKATSCPNIVIIKAQETPLLKPPNTKTQEEDTNNVKEIYEFQKESNTKKIAHKIIEFFDLTLLKDPVFVNILCGLCLGPATEVSFTLLLPTILKDMRQLEASDITKLMSIIAFSDVLFRLLGPLITEPWHKPPRVVYMVSLFASILTRIGFLFAKTYNELIYVALAMGISKGVRSTYLKVILPDYVPLKRLPHASGIVKFFRGITIASIGSISLTLRDATQSYHIPITEEVDIRYDAVRTSTLTNDLANDVNVAVKGRDNNNGSQKSVRTRLPNTREP</sequence>
<feature type="transmembrane region" description="Helical" evidence="2">
    <location>
        <begin position="570"/>
        <end position="593"/>
    </location>
</feature>
<evidence type="ECO:0000313" key="4">
    <source>
        <dbReference type="Proteomes" id="UP000791440"/>
    </source>
</evidence>
<dbReference type="Proteomes" id="UP000791440">
    <property type="component" value="Unassembled WGS sequence"/>
</dbReference>
<dbReference type="PANTHER" id="PTHR11360">
    <property type="entry name" value="MONOCARBOXYLATE TRANSPORTER"/>
    <property type="match status" value="1"/>
</dbReference>
<dbReference type="AlphaFoldDB" id="A0A921Z4J6"/>
<evidence type="ECO:0000256" key="1">
    <source>
        <dbReference type="SAM" id="MobiDB-lite"/>
    </source>
</evidence>
<keyword evidence="2" id="KW-0472">Membrane</keyword>
<feature type="transmembrane region" description="Helical" evidence="2">
    <location>
        <begin position="950"/>
        <end position="975"/>
    </location>
</feature>
<feature type="transmembrane region" description="Helical" evidence="2">
    <location>
        <begin position="515"/>
        <end position="533"/>
    </location>
</feature>
<evidence type="ECO:0000313" key="3">
    <source>
        <dbReference type="EMBL" id="KAG6450731.1"/>
    </source>
</evidence>
<gene>
    <name evidence="3" type="ORF">O3G_MSEX006742</name>
</gene>
<keyword evidence="4" id="KW-1185">Reference proteome</keyword>
<feature type="transmembrane region" description="Helical" evidence="2">
    <location>
        <begin position="1017"/>
        <end position="1037"/>
    </location>
</feature>
<keyword evidence="2" id="KW-0812">Transmembrane</keyword>
<feature type="transmembrane region" description="Helical" evidence="2">
    <location>
        <begin position="85"/>
        <end position="108"/>
    </location>
</feature>
<organism evidence="3 4">
    <name type="scientific">Manduca sexta</name>
    <name type="common">Tobacco hawkmoth</name>
    <name type="synonym">Tobacco hornworm</name>
    <dbReference type="NCBI Taxonomy" id="7130"/>
    <lineage>
        <taxon>Eukaryota</taxon>
        <taxon>Metazoa</taxon>
        <taxon>Ecdysozoa</taxon>
        <taxon>Arthropoda</taxon>
        <taxon>Hexapoda</taxon>
        <taxon>Insecta</taxon>
        <taxon>Pterygota</taxon>
        <taxon>Neoptera</taxon>
        <taxon>Endopterygota</taxon>
        <taxon>Lepidoptera</taxon>
        <taxon>Glossata</taxon>
        <taxon>Ditrysia</taxon>
        <taxon>Bombycoidea</taxon>
        <taxon>Sphingidae</taxon>
        <taxon>Sphinginae</taxon>
        <taxon>Sphingini</taxon>
        <taxon>Manduca</taxon>
    </lineage>
</organism>
<dbReference type="PANTHER" id="PTHR11360:SF237">
    <property type="entry name" value="MONOCARBOXYLATE TRANSPORTER 12-B-LIKE PROTEIN"/>
    <property type="match status" value="1"/>
</dbReference>
<dbReference type="EMBL" id="JH668393">
    <property type="protein sequence ID" value="KAG6450731.1"/>
    <property type="molecule type" value="Genomic_DNA"/>
</dbReference>
<comment type="caution">
    <text evidence="3">The sequence shown here is derived from an EMBL/GenBank/DDBJ whole genome shotgun (WGS) entry which is preliminary data.</text>
</comment>
<feature type="region of interest" description="Disordered" evidence="1">
    <location>
        <begin position="217"/>
        <end position="257"/>
    </location>
</feature>
<dbReference type="Pfam" id="PF07690">
    <property type="entry name" value="MFS_1"/>
    <property type="match status" value="2"/>
</dbReference>
<feature type="transmembrane region" description="Helical" evidence="2">
    <location>
        <begin position="752"/>
        <end position="774"/>
    </location>
</feature>